<dbReference type="RefSeq" id="WP_346760414.1">
    <property type="nucleotide sequence ID" value="NZ_JAUJEB010000006.1"/>
</dbReference>
<evidence type="ECO:0000313" key="2">
    <source>
        <dbReference type="Proteomes" id="UP001172083"/>
    </source>
</evidence>
<sequence length="160" mass="17834">MKKLNGQTTCQLLMILLGVGVGAYFSNKVNDTHGGLKADLLTHSNMHHGSIDISQDAVIPRIVNIELFKDTMAGWNLHINTKDFRFSPENAGSQHIPGEGHAHLMINGKKVARIYSKWFHVPALDYPIKELEITLNANSHQVMTVNGKAIARRLINRESE</sequence>
<reference evidence="1" key="1">
    <citation type="submission" date="2023-06" db="EMBL/GenBank/DDBJ databases">
        <title>Genomic of Agaribacillus aureum.</title>
        <authorList>
            <person name="Wang G."/>
        </authorList>
    </citation>
    <scope>NUCLEOTIDE SEQUENCE</scope>
    <source>
        <strain evidence="1">BMA12</strain>
    </source>
</reference>
<comment type="caution">
    <text evidence="1">The sequence shown here is derived from an EMBL/GenBank/DDBJ whole genome shotgun (WGS) entry which is preliminary data.</text>
</comment>
<protein>
    <submittedName>
        <fullName evidence="1">Uncharacterized protein</fullName>
    </submittedName>
</protein>
<dbReference type="Proteomes" id="UP001172083">
    <property type="component" value="Unassembled WGS sequence"/>
</dbReference>
<proteinExistence type="predicted"/>
<evidence type="ECO:0000313" key="1">
    <source>
        <dbReference type="EMBL" id="MDN5215075.1"/>
    </source>
</evidence>
<accession>A0ABT8LE80</accession>
<gene>
    <name evidence="1" type="ORF">QQ020_23540</name>
</gene>
<name>A0ABT8LE80_9BACT</name>
<organism evidence="1 2">
    <name type="scientific">Agaribacillus aureus</name>
    <dbReference type="NCBI Taxonomy" id="3051825"/>
    <lineage>
        <taxon>Bacteria</taxon>
        <taxon>Pseudomonadati</taxon>
        <taxon>Bacteroidota</taxon>
        <taxon>Cytophagia</taxon>
        <taxon>Cytophagales</taxon>
        <taxon>Splendidivirgaceae</taxon>
        <taxon>Agaribacillus</taxon>
    </lineage>
</organism>
<dbReference type="EMBL" id="JAUJEB010000006">
    <property type="protein sequence ID" value="MDN5215075.1"/>
    <property type="molecule type" value="Genomic_DNA"/>
</dbReference>
<keyword evidence="2" id="KW-1185">Reference proteome</keyword>